<gene>
    <name evidence="2" type="ORF">ABEG17_16405</name>
</gene>
<accession>A0AAU7JRU4</accession>
<dbReference type="RefSeq" id="WP_406830557.1">
    <property type="nucleotide sequence ID" value="NZ_CP157483.1"/>
</dbReference>
<dbReference type="SMART" id="SM00881">
    <property type="entry name" value="CoA_binding"/>
    <property type="match status" value="1"/>
</dbReference>
<reference evidence="2" key="1">
    <citation type="submission" date="2024-05" db="EMBL/GenBank/DDBJ databases">
        <authorList>
            <person name="Kim S."/>
            <person name="Heo J."/>
            <person name="Choi H."/>
            <person name="Choi Y."/>
            <person name="Kwon S.-W."/>
            <person name="Kim Y."/>
        </authorList>
    </citation>
    <scope>NUCLEOTIDE SEQUENCE</scope>
    <source>
        <strain evidence="2">KACC 23699</strain>
    </source>
</reference>
<protein>
    <submittedName>
        <fullName evidence="2">CoA-binding protein</fullName>
    </submittedName>
</protein>
<evidence type="ECO:0000259" key="1">
    <source>
        <dbReference type="SMART" id="SM00881"/>
    </source>
</evidence>
<dbReference type="Pfam" id="PF13380">
    <property type="entry name" value="CoA_binding_2"/>
    <property type="match status" value="1"/>
</dbReference>
<dbReference type="PANTHER" id="PTHR33303">
    <property type="entry name" value="CYTOPLASMIC PROTEIN-RELATED"/>
    <property type="match status" value="1"/>
</dbReference>
<feature type="domain" description="CoA-binding" evidence="1">
    <location>
        <begin position="11"/>
        <end position="102"/>
    </location>
</feature>
<dbReference type="EMBL" id="CP157483">
    <property type="protein sequence ID" value="XBO43127.1"/>
    <property type="molecule type" value="Genomic_DNA"/>
</dbReference>
<name>A0AAU7JRU4_9MICO</name>
<dbReference type="SUPFAM" id="SSF51735">
    <property type="entry name" value="NAD(P)-binding Rossmann-fold domains"/>
    <property type="match status" value="1"/>
</dbReference>
<dbReference type="InterPro" id="IPR003781">
    <property type="entry name" value="CoA-bd"/>
</dbReference>
<dbReference type="PANTHER" id="PTHR33303:SF2">
    <property type="entry name" value="COA-BINDING DOMAIN-CONTAINING PROTEIN"/>
    <property type="match status" value="1"/>
</dbReference>
<sequence>MVGIKQAASEFLANGHIAVTGVSRNPKGHGANVVYQRLKDRGYEVVAINPNADRVEDDRCYPDLRSVPGGVKAVVIGTRPEIAETTMRECVDLGVEQVWMHRGPGAGSVSEVATAYGREHGVTVIDGGCPCMFGPTADTGHRMMRWMFGLTGNVPRRV</sequence>
<organism evidence="2">
    <name type="scientific">Pedococcus sp. KACC 23699</name>
    <dbReference type="NCBI Taxonomy" id="3149228"/>
    <lineage>
        <taxon>Bacteria</taxon>
        <taxon>Bacillati</taxon>
        <taxon>Actinomycetota</taxon>
        <taxon>Actinomycetes</taxon>
        <taxon>Micrococcales</taxon>
        <taxon>Intrasporangiaceae</taxon>
        <taxon>Pedococcus</taxon>
    </lineage>
</organism>
<dbReference type="Gene3D" id="3.40.50.720">
    <property type="entry name" value="NAD(P)-binding Rossmann-like Domain"/>
    <property type="match status" value="1"/>
</dbReference>
<evidence type="ECO:0000313" key="2">
    <source>
        <dbReference type="EMBL" id="XBO43127.1"/>
    </source>
</evidence>
<proteinExistence type="predicted"/>
<dbReference type="InterPro" id="IPR036291">
    <property type="entry name" value="NAD(P)-bd_dom_sf"/>
</dbReference>
<dbReference type="AlphaFoldDB" id="A0AAU7JRU4"/>